<dbReference type="PANTHER" id="PTHR46093:SF18">
    <property type="entry name" value="FIBRONECTIN TYPE-III DOMAIN-CONTAINING PROTEIN"/>
    <property type="match status" value="1"/>
</dbReference>
<dbReference type="InterPro" id="IPR011043">
    <property type="entry name" value="Gal_Oxase/kelch_b-propeller"/>
</dbReference>
<reference evidence="3 4" key="1">
    <citation type="submission" date="2024-01" db="EMBL/GenBank/DDBJ databases">
        <title>A draft genome for the cacao thread blight pathogen Marasmiellus scandens.</title>
        <authorList>
            <person name="Baruah I.K."/>
            <person name="Leung J."/>
            <person name="Bukari Y."/>
            <person name="Amoako-Attah I."/>
            <person name="Meinhardt L.W."/>
            <person name="Bailey B.A."/>
            <person name="Cohen S.P."/>
        </authorList>
    </citation>
    <scope>NUCLEOTIDE SEQUENCE [LARGE SCALE GENOMIC DNA]</scope>
    <source>
        <strain evidence="3 4">GH-19</strain>
    </source>
</reference>
<evidence type="ECO:0008006" key="5">
    <source>
        <dbReference type="Google" id="ProtNLM"/>
    </source>
</evidence>
<evidence type="ECO:0000313" key="4">
    <source>
        <dbReference type="Proteomes" id="UP001498398"/>
    </source>
</evidence>
<name>A0ABR1JUZ2_9AGAR</name>
<protein>
    <recommendedName>
        <fullName evidence="5">MYND-type domain-containing protein</fullName>
    </recommendedName>
</protein>
<dbReference type="Gene3D" id="2.120.10.80">
    <property type="entry name" value="Kelch-type beta propeller"/>
    <property type="match status" value="2"/>
</dbReference>
<evidence type="ECO:0000256" key="1">
    <source>
        <dbReference type="ARBA" id="ARBA00022441"/>
    </source>
</evidence>
<keyword evidence="4" id="KW-1185">Reference proteome</keyword>
<dbReference type="SUPFAM" id="SSF50965">
    <property type="entry name" value="Galactose oxidase, central domain"/>
    <property type="match status" value="1"/>
</dbReference>
<proteinExistence type="predicted"/>
<dbReference type="PANTHER" id="PTHR46093">
    <property type="entry name" value="ACYL-COA-BINDING DOMAIN-CONTAINING PROTEIN 5"/>
    <property type="match status" value="1"/>
</dbReference>
<keyword evidence="1" id="KW-0880">Kelch repeat</keyword>
<dbReference type="Proteomes" id="UP001498398">
    <property type="component" value="Unassembled WGS sequence"/>
</dbReference>
<accession>A0ABR1JUZ2</accession>
<sequence length="744" mass="86021">MVKITPEMWKEKRAWTDSINQFQAQIAQMHGVEGDPDVEHQAPFDLVPDPPRPDRQILAVIRKNSPSITHEDIRIAVEKLETPDPDQSTRKVKDLVRAVLLREEGNELFKTGKYDAALEKYLEAMHWVLADPGTGVVTAAFPSPAYYNQVYGEMGDQSKNGGHAWMEFLDALALGGNIAQCYKKLGDNVKSIDWMHEVEQMFFCQRWLPIKGKPSWHEVYLTAMDYWVFQIKNSLRAYQEFFTLGNTGLAAHFAIKAAAHYHHVNADKYPRLRAFREKGDFKPHEMLKYRHPEPHLIDKLQLTCPELQVHGIWERVPYDAKKPCPEGRSSNATFIWKSRLYVCGGVENFQMGLTDFWYMDLETRQWKRLPDVPTLQPENVFGLQAIRPLRVWRDKVHLFTGNLRLYVFDLNTEKWSTLKTTFPGKKAWPYPDSQLTAFNTALIDDTLYVFGGEINDQDLGNNLLMALHLPTAKWERISGYFNMTPEHDNPEVRTLPCMWAVPEQRKIYMMYGSAQRVQARIHNKPHGAKIDHTWSDLWSFHVDQKKWTRERMRGNYPCPRTEAASDFCSGMNRAIVFGGYHDNMQTIESDPDMFKTIFGYAFLGDTFIFNPTTGIWQHVLVKGFPSYRAMSSIACDPDTGKVYLFGGYVNGDFIPIKNAVGKVYHDIWQLRIDTPGGLWAPEDLERDIRAEKMGLWMRCFTCGSCGIRWFKCAGSCKGKYYFCSKECQKDGWKEHKRVHGCRKI</sequence>
<dbReference type="Gene3D" id="1.25.40.10">
    <property type="entry name" value="Tetratricopeptide repeat domain"/>
    <property type="match status" value="1"/>
</dbReference>
<dbReference type="Pfam" id="PF24681">
    <property type="entry name" value="Kelch_KLHDC2_KLHL20_DRC7"/>
    <property type="match status" value="1"/>
</dbReference>
<dbReference type="InterPro" id="IPR011990">
    <property type="entry name" value="TPR-like_helical_dom_sf"/>
</dbReference>
<gene>
    <name evidence="3" type="ORF">VKT23_005532</name>
</gene>
<dbReference type="EMBL" id="JBANRG010000006">
    <property type="protein sequence ID" value="KAK7465557.1"/>
    <property type="molecule type" value="Genomic_DNA"/>
</dbReference>
<dbReference type="InterPro" id="IPR015915">
    <property type="entry name" value="Kelch-typ_b-propeller"/>
</dbReference>
<evidence type="ECO:0000313" key="3">
    <source>
        <dbReference type="EMBL" id="KAK7465557.1"/>
    </source>
</evidence>
<dbReference type="SUPFAM" id="SSF48452">
    <property type="entry name" value="TPR-like"/>
    <property type="match status" value="1"/>
</dbReference>
<comment type="caution">
    <text evidence="3">The sequence shown here is derived from an EMBL/GenBank/DDBJ whole genome shotgun (WGS) entry which is preliminary data.</text>
</comment>
<organism evidence="3 4">
    <name type="scientific">Marasmiellus scandens</name>
    <dbReference type="NCBI Taxonomy" id="2682957"/>
    <lineage>
        <taxon>Eukaryota</taxon>
        <taxon>Fungi</taxon>
        <taxon>Dikarya</taxon>
        <taxon>Basidiomycota</taxon>
        <taxon>Agaricomycotina</taxon>
        <taxon>Agaricomycetes</taxon>
        <taxon>Agaricomycetidae</taxon>
        <taxon>Agaricales</taxon>
        <taxon>Marasmiineae</taxon>
        <taxon>Omphalotaceae</taxon>
        <taxon>Marasmiellus</taxon>
    </lineage>
</organism>
<keyword evidence="2" id="KW-0677">Repeat</keyword>
<dbReference type="InterPro" id="IPR006652">
    <property type="entry name" value="Kelch_1"/>
</dbReference>
<dbReference type="Pfam" id="PF01344">
    <property type="entry name" value="Kelch_1"/>
    <property type="match status" value="1"/>
</dbReference>
<evidence type="ECO:0000256" key="2">
    <source>
        <dbReference type="ARBA" id="ARBA00022737"/>
    </source>
</evidence>